<dbReference type="GeneID" id="87926055"/>
<dbReference type="EMBL" id="JAFFHB010000005">
    <property type="protein sequence ID" value="KAK4666031.1"/>
    <property type="molecule type" value="Genomic_DNA"/>
</dbReference>
<evidence type="ECO:0000313" key="2">
    <source>
        <dbReference type="EMBL" id="KAK4666031.1"/>
    </source>
</evidence>
<dbReference type="RefSeq" id="XP_062765997.1">
    <property type="nucleotide sequence ID" value="XM_062905946.1"/>
</dbReference>
<proteinExistence type="predicted"/>
<feature type="region of interest" description="Disordered" evidence="1">
    <location>
        <begin position="44"/>
        <end position="70"/>
    </location>
</feature>
<protein>
    <submittedName>
        <fullName evidence="2">Uncharacterized protein</fullName>
    </submittedName>
</protein>
<name>A0ABR0HD88_9PEZI</name>
<organism evidence="2 3">
    <name type="scientific">Podospora pseudopauciseta</name>
    <dbReference type="NCBI Taxonomy" id="2093780"/>
    <lineage>
        <taxon>Eukaryota</taxon>
        <taxon>Fungi</taxon>
        <taxon>Dikarya</taxon>
        <taxon>Ascomycota</taxon>
        <taxon>Pezizomycotina</taxon>
        <taxon>Sordariomycetes</taxon>
        <taxon>Sordariomycetidae</taxon>
        <taxon>Sordariales</taxon>
        <taxon>Podosporaceae</taxon>
        <taxon>Podospora</taxon>
    </lineage>
</organism>
<reference evidence="2 3" key="1">
    <citation type="journal article" date="2023" name="bioRxiv">
        <title>High-quality genome assemblies of four members of thePodospora anserinaspecies complex.</title>
        <authorList>
            <person name="Ament-Velasquez S.L."/>
            <person name="Vogan A.A."/>
            <person name="Wallerman O."/>
            <person name="Hartmann F."/>
            <person name="Gautier V."/>
            <person name="Silar P."/>
            <person name="Giraud T."/>
            <person name="Johannesson H."/>
        </authorList>
    </citation>
    <scope>NUCLEOTIDE SEQUENCE [LARGE SCALE GENOMIC DNA]</scope>
    <source>
        <strain evidence="2 3">CBS 411.78</strain>
    </source>
</reference>
<accession>A0ABR0HD88</accession>
<sequence>MKTHHISLFPLQRPALPDHIQHRNAHPPFGVAPLVIQRPRKDIGYTRKDTPGSQKNRKIPDRNEVFWQGC</sequence>
<evidence type="ECO:0000313" key="3">
    <source>
        <dbReference type="Proteomes" id="UP001326199"/>
    </source>
</evidence>
<dbReference type="Proteomes" id="UP001326199">
    <property type="component" value="Unassembled WGS sequence"/>
</dbReference>
<gene>
    <name evidence="2" type="ORF">QC763_0068620</name>
</gene>
<comment type="caution">
    <text evidence="2">The sequence shown here is derived from an EMBL/GenBank/DDBJ whole genome shotgun (WGS) entry which is preliminary data.</text>
</comment>
<keyword evidence="3" id="KW-1185">Reference proteome</keyword>
<evidence type="ECO:0000256" key="1">
    <source>
        <dbReference type="SAM" id="MobiDB-lite"/>
    </source>
</evidence>